<evidence type="ECO:0000313" key="5">
    <source>
        <dbReference type="EMBL" id="MFC2948358.1"/>
    </source>
</evidence>
<accession>A0ABV7A5X7</accession>
<keyword evidence="6" id="KW-1185">Reference proteome</keyword>
<feature type="coiled-coil region" evidence="2">
    <location>
        <begin position="125"/>
        <end position="159"/>
    </location>
</feature>
<proteinExistence type="inferred from homology"/>
<dbReference type="SUPFAM" id="SSF46689">
    <property type="entry name" value="Homeodomain-like"/>
    <property type="match status" value="1"/>
</dbReference>
<dbReference type="InterPro" id="IPR010921">
    <property type="entry name" value="Trp_repressor/repl_initiator"/>
</dbReference>
<name>A0ABV7A5X7_9BACI</name>
<keyword evidence="2" id="KW-0175">Coiled coil</keyword>
<dbReference type="RefSeq" id="WP_390305240.1">
    <property type="nucleotide sequence ID" value="NZ_JBHRRZ010000015.1"/>
</dbReference>
<dbReference type="PANTHER" id="PTHR33795">
    <property type="entry name" value="INSERTION ELEMENT IS150 PROTEIN INSJ"/>
    <property type="match status" value="1"/>
</dbReference>
<comment type="caution">
    <text evidence="5">The sequence shown here is derived from an EMBL/GenBank/DDBJ whole genome shotgun (WGS) entry which is preliminary data.</text>
</comment>
<comment type="similarity">
    <text evidence="1">Belongs to the IS150/IS1296 orfA family.</text>
</comment>
<feature type="compositionally biased region" description="Basic residues" evidence="3">
    <location>
        <begin position="173"/>
        <end position="186"/>
    </location>
</feature>
<organism evidence="5 6">
    <name type="scientific">Virgibacillus sediminis</name>
    <dbReference type="NCBI Taxonomy" id="202260"/>
    <lineage>
        <taxon>Bacteria</taxon>
        <taxon>Bacillati</taxon>
        <taxon>Bacillota</taxon>
        <taxon>Bacilli</taxon>
        <taxon>Bacillales</taxon>
        <taxon>Bacillaceae</taxon>
        <taxon>Virgibacillus</taxon>
    </lineage>
</organism>
<dbReference type="Proteomes" id="UP001595387">
    <property type="component" value="Unassembled WGS sequence"/>
</dbReference>
<dbReference type="Pfam" id="PF01527">
    <property type="entry name" value="HTH_Tnp_1"/>
    <property type="match status" value="1"/>
</dbReference>
<evidence type="ECO:0000256" key="3">
    <source>
        <dbReference type="SAM" id="MobiDB-lite"/>
    </source>
</evidence>
<dbReference type="InterPro" id="IPR055247">
    <property type="entry name" value="InsJ-like_HTH"/>
</dbReference>
<dbReference type="PANTHER" id="PTHR33795:SF1">
    <property type="entry name" value="INSERTION ELEMENT IS150 PROTEIN INSJ"/>
    <property type="match status" value="1"/>
</dbReference>
<evidence type="ECO:0000256" key="2">
    <source>
        <dbReference type="SAM" id="Coils"/>
    </source>
</evidence>
<dbReference type="Gene3D" id="1.10.10.10">
    <property type="entry name" value="Winged helix-like DNA-binding domain superfamily/Winged helix DNA-binding domain"/>
    <property type="match status" value="1"/>
</dbReference>
<dbReference type="Pfam" id="PF13518">
    <property type="entry name" value="HTH_28"/>
    <property type="match status" value="1"/>
</dbReference>
<feature type="region of interest" description="Disordered" evidence="3">
    <location>
        <begin position="163"/>
        <end position="186"/>
    </location>
</feature>
<evidence type="ECO:0000313" key="6">
    <source>
        <dbReference type="Proteomes" id="UP001595387"/>
    </source>
</evidence>
<dbReference type="SUPFAM" id="SSF48295">
    <property type="entry name" value="TrpR-like"/>
    <property type="match status" value="1"/>
</dbReference>
<reference evidence="6" key="1">
    <citation type="journal article" date="2019" name="Int. J. Syst. Evol. Microbiol.">
        <title>The Global Catalogue of Microorganisms (GCM) 10K type strain sequencing project: providing services to taxonomists for standard genome sequencing and annotation.</title>
        <authorList>
            <consortium name="The Broad Institute Genomics Platform"/>
            <consortium name="The Broad Institute Genome Sequencing Center for Infectious Disease"/>
            <person name="Wu L."/>
            <person name="Ma J."/>
        </authorList>
    </citation>
    <scope>NUCLEOTIDE SEQUENCE [LARGE SCALE GENOMIC DNA]</scope>
    <source>
        <strain evidence="6">KCTC 13193</strain>
    </source>
</reference>
<dbReference type="EMBL" id="JBHRRZ010000015">
    <property type="protein sequence ID" value="MFC2948358.1"/>
    <property type="molecule type" value="Genomic_DNA"/>
</dbReference>
<dbReference type="InterPro" id="IPR009057">
    <property type="entry name" value="Homeodomain-like_sf"/>
</dbReference>
<gene>
    <name evidence="5" type="ORF">ACFODW_08400</name>
</gene>
<dbReference type="InterPro" id="IPR002514">
    <property type="entry name" value="Transposase_8"/>
</dbReference>
<protein>
    <submittedName>
        <fullName evidence="5">Helix-turn-helix domain-containing protein</fullName>
    </submittedName>
</protein>
<sequence>MEKYSEKFKLKVAKEYLEGNLSYRRLAEKYEVPPTTLRGWVRIYKYHGASKLVQNEQKQSVYSVQFKLDVLSFMKSTGASVSDTALQFGIKNPSKISRWRKTFLEGNLGALDKQRGLLSMADKPNNEAKKKLNNKEESLHKLERENELLRLEVAYLKKLRSFQEDPESFLEKHKQRYHSNSKKNSD</sequence>
<feature type="domain" description="Insertion element IS150 protein InsJ-like helix-turn-helix" evidence="4">
    <location>
        <begin position="66"/>
        <end position="116"/>
    </location>
</feature>
<dbReference type="InterPro" id="IPR052057">
    <property type="entry name" value="IS150/IS1296_orfA-like"/>
</dbReference>
<evidence type="ECO:0000256" key="1">
    <source>
        <dbReference type="ARBA" id="ARBA00038232"/>
    </source>
</evidence>
<dbReference type="InterPro" id="IPR036388">
    <property type="entry name" value="WH-like_DNA-bd_sf"/>
</dbReference>
<evidence type="ECO:0000259" key="4">
    <source>
        <dbReference type="Pfam" id="PF13518"/>
    </source>
</evidence>